<feature type="region of interest" description="Disordered" evidence="5">
    <location>
        <begin position="128"/>
        <end position="147"/>
    </location>
</feature>
<feature type="compositionally biased region" description="Polar residues" evidence="5">
    <location>
        <begin position="295"/>
        <end position="334"/>
    </location>
</feature>
<dbReference type="PROSITE" id="PS01359">
    <property type="entry name" value="ZF_PHD_1"/>
    <property type="match status" value="1"/>
</dbReference>
<dbReference type="PROSITE" id="PS50016">
    <property type="entry name" value="ZF_PHD_2"/>
    <property type="match status" value="1"/>
</dbReference>
<sequence>MGNRWRCISRILTSRLTDPRKQYSLAPRITLEMSLSTTAIIVLHRSDDDSDGHECTVQTLKGPLPVADVKQDLCETLQGFYQVEASTPPIQITEGEETWTSVSLLTLLSKLNTEEKLHVRLLPGEGPDTAVKSDSSGNYWKKRKRKSTGRKSAEAALEYHCFQQGHRVWTGPLGKKKTNKLYLTIKEYEQLGFEQGLQKNVVQRAFRRWKATTTDSEHPISKAVVEDFYSLATDIFWHHKHDVTGLTDSNTPEELKTDKLEKVVHVLINGPTVEKKPSVSQHTPVEKGEKKGSGDVTSPTKGPIQTTLTLVPRQQTSGGTAVTPLSTTTPPNQSGHKRGKKAVKNLRQRQLELDMLTSGLLVGHEHVGAILQERLEVSARKKEYFLGIVLGFKVTDRKKYFTVYYQDGEHREHEEDYVDDLLGWTPTCHGCQISKEEDVVQCDNCEHWWHMSCIDAPYDPEMDYLCKTCSNAASANDPMGAFDLAEK</sequence>
<keyword evidence="2 4" id="KW-0863">Zinc-finger</keyword>
<dbReference type="InterPro" id="IPR019787">
    <property type="entry name" value="Znf_PHD-finger"/>
</dbReference>
<proteinExistence type="predicted"/>
<evidence type="ECO:0000313" key="8">
    <source>
        <dbReference type="Proteomes" id="UP001190700"/>
    </source>
</evidence>
<organism evidence="7 8">
    <name type="scientific">Cymbomonas tetramitiformis</name>
    <dbReference type="NCBI Taxonomy" id="36881"/>
    <lineage>
        <taxon>Eukaryota</taxon>
        <taxon>Viridiplantae</taxon>
        <taxon>Chlorophyta</taxon>
        <taxon>Pyramimonadophyceae</taxon>
        <taxon>Pyramimonadales</taxon>
        <taxon>Pyramimonadaceae</taxon>
        <taxon>Cymbomonas</taxon>
    </lineage>
</organism>
<accession>A0AAE0GBW9</accession>
<feature type="region of interest" description="Disordered" evidence="5">
    <location>
        <begin position="271"/>
        <end position="339"/>
    </location>
</feature>
<evidence type="ECO:0000256" key="4">
    <source>
        <dbReference type="PROSITE-ProRule" id="PRU00146"/>
    </source>
</evidence>
<feature type="compositionally biased region" description="Basic and acidic residues" evidence="5">
    <location>
        <begin position="284"/>
        <end position="293"/>
    </location>
</feature>
<dbReference type="EMBL" id="LGRX02007320">
    <property type="protein sequence ID" value="KAK3275276.1"/>
    <property type="molecule type" value="Genomic_DNA"/>
</dbReference>
<gene>
    <name evidence="7" type="ORF">CYMTET_16585</name>
</gene>
<keyword evidence="3" id="KW-0862">Zinc</keyword>
<dbReference type="InterPro" id="IPR019786">
    <property type="entry name" value="Zinc_finger_PHD-type_CS"/>
</dbReference>
<reference evidence="7 8" key="1">
    <citation type="journal article" date="2015" name="Genome Biol. Evol.">
        <title>Comparative Genomics of a Bacterivorous Green Alga Reveals Evolutionary Causalities and Consequences of Phago-Mixotrophic Mode of Nutrition.</title>
        <authorList>
            <person name="Burns J.A."/>
            <person name="Paasch A."/>
            <person name="Narechania A."/>
            <person name="Kim E."/>
        </authorList>
    </citation>
    <scope>NUCLEOTIDE SEQUENCE [LARGE SCALE GENOMIC DNA]</scope>
    <source>
        <strain evidence="7 8">PLY_AMNH</strain>
    </source>
</reference>
<dbReference type="GO" id="GO:0008270">
    <property type="term" value="F:zinc ion binding"/>
    <property type="evidence" value="ECO:0007669"/>
    <property type="project" value="UniProtKB-KW"/>
</dbReference>
<evidence type="ECO:0000256" key="3">
    <source>
        <dbReference type="ARBA" id="ARBA00022833"/>
    </source>
</evidence>
<dbReference type="Proteomes" id="UP001190700">
    <property type="component" value="Unassembled WGS sequence"/>
</dbReference>
<evidence type="ECO:0000313" key="7">
    <source>
        <dbReference type="EMBL" id="KAK3275276.1"/>
    </source>
</evidence>
<comment type="caution">
    <text evidence="7">The sequence shown here is derived from an EMBL/GenBank/DDBJ whole genome shotgun (WGS) entry which is preliminary data.</text>
</comment>
<dbReference type="InterPro" id="IPR011011">
    <property type="entry name" value="Znf_FYVE_PHD"/>
</dbReference>
<feature type="domain" description="PHD-type" evidence="6">
    <location>
        <begin position="425"/>
        <end position="472"/>
    </location>
</feature>
<name>A0AAE0GBW9_9CHLO</name>
<evidence type="ECO:0000256" key="2">
    <source>
        <dbReference type="ARBA" id="ARBA00022771"/>
    </source>
</evidence>
<dbReference type="InterPro" id="IPR001965">
    <property type="entry name" value="Znf_PHD"/>
</dbReference>
<dbReference type="SUPFAM" id="SSF57903">
    <property type="entry name" value="FYVE/PHD zinc finger"/>
    <property type="match status" value="1"/>
</dbReference>
<dbReference type="InterPro" id="IPR013083">
    <property type="entry name" value="Znf_RING/FYVE/PHD"/>
</dbReference>
<keyword evidence="1" id="KW-0479">Metal-binding</keyword>
<protein>
    <recommendedName>
        <fullName evidence="6">PHD-type domain-containing protein</fullName>
    </recommendedName>
</protein>
<dbReference type="Gene3D" id="3.30.40.10">
    <property type="entry name" value="Zinc/RING finger domain, C3HC4 (zinc finger)"/>
    <property type="match status" value="1"/>
</dbReference>
<evidence type="ECO:0000259" key="6">
    <source>
        <dbReference type="PROSITE" id="PS50016"/>
    </source>
</evidence>
<dbReference type="Pfam" id="PF00628">
    <property type="entry name" value="PHD"/>
    <property type="match status" value="1"/>
</dbReference>
<evidence type="ECO:0000256" key="5">
    <source>
        <dbReference type="SAM" id="MobiDB-lite"/>
    </source>
</evidence>
<dbReference type="CDD" id="cd15489">
    <property type="entry name" value="PHD_SF"/>
    <property type="match status" value="1"/>
</dbReference>
<dbReference type="AlphaFoldDB" id="A0AAE0GBW9"/>
<keyword evidence="8" id="KW-1185">Reference proteome</keyword>
<dbReference type="SMART" id="SM00249">
    <property type="entry name" value="PHD"/>
    <property type="match status" value="1"/>
</dbReference>
<evidence type="ECO:0000256" key="1">
    <source>
        <dbReference type="ARBA" id="ARBA00022723"/>
    </source>
</evidence>